<evidence type="ECO:0000256" key="2">
    <source>
        <dbReference type="SAM" id="MobiDB-lite"/>
    </source>
</evidence>
<dbReference type="PROSITE" id="PS50108">
    <property type="entry name" value="CRIB"/>
    <property type="match status" value="1"/>
</dbReference>
<dbReference type="Proteomes" id="UP000623129">
    <property type="component" value="Unassembled WGS sequence"/>
</dbReference>
<evidence type="ECO:0000313" key="6">
    <source>
        <dbReference type="Proteomes" id="UP000623129"/>
    </source>
</evidence>
<feature type="domain" description="Rho-GAP" evidence="4">
    <location>
        <begin position="74"/>
        <end position="247"/>
    </location>
</feature>
<dbReference type="OrthoDB" id="185175at2759"/>
<sequence>MEGEESGDEVGPTEAELAKMKISWPTDVRHVAHVTFDKFQGFLGLPDEFEPEALHRAPSASATVFGVSVESMQCSLDSRGNSVPKVLLLLQNKLYAQGGLKAEGIFRIAADNNQEEFVRGLLNRGILPDNMDVHCLSGLIKSWFRELPGGLLDSLSADQVMQCKSEEDATRLVAMLPTVKAALLDWAVNLMADVVEEHHVNKMSARNVAMVFAPNMTQMSDPLTALKHAVQVMNLLNMLIMKELKRRRDSSSKQLNSNTNSQLGSTEQQNTSINSNSRRTKNAEKQNSGTDASTEKGSMNFSGVKGKVEEISDDDKPLWDQEPRQNGKITRVDSVVEHLGAFW</sequence>
<dbReference type="Pfam" id="PF00620">
    <property type="entry name" value="RhoGAP"/>
    <property type="match status" value="1"/>
</dbReference>
<dbReference type="SUPFAM" id="SSF48350">
    <property type="entry name" value="GTPase activation domain, GAP"/>
    <property type="match status" value="1"/>
</dbReference>
<evidence type="ECO:0000313" key="5">
    <source>
        <dbReference type="EMBL" id="KAF3337270.1"/>
    </source>
</evidence>
<dbReference type="GO" id="GO:0005096">
    <property type="term" value="F:GTPase activator activity"/>
    <property type="evidence" value="ECO:0007669"/>
    <property type="project" value="UniProtKB-KW"/>
</dbReference>
<feature type="compositionally biased region" description="Polar residues" evidence="2">
    <location>
        <begin position="252"/>
        <end position="277"/>
    </location>
</feature>
<proteinExistence type="predicted"/>
<keyword evidence="1" id="KW-0343">GTPase activation</keyword>
<dbReference type="InterPro" id="IPR036936">
    <property type="entry name" value="CRIB_dom_sf"/>
</dbReference>
<dbReference type="InterPro" id="IPR044785">
    <property type="entry name" value="RopGAP1-5"/>
</dbReference>
<dbReference type="PANTHER" id="PTHR23177:SF33">
    <property type="entry name" value="OS01G0967200 PROTEIN"/>
    <property type="match status" value="1"/>
</dbReference>
<accession>A0A833R2G2</accession>
<protein>
    <submittedName>
        <fullName evidence="5">Rho GTPase-activating protein 5-like protein</fullName>
    </submittedName>
</protein>
<dbReference type="SMART" id="SM00324">
    <property type="entry name" value="RhoGAP"/>
    <property type="match status" value="1"/>
</dbReference>
<dbReference type="Pfam" id="PF00786">
    <property type="entry name" value="PBD"/>
    <property type="match status" value="1"/>
</dbReference>
<dbReference type="Gene3D" id="3.90.810.10">
    <property type="entry name" value="CRIB domain"/>
    <property type="match status" value="1"/>
</dbReference>
<dbReference type="AlphaFoldDB" id="A0A833R2G2"/>
<organism evidence="5 6">
    <name type="scientific">Carex littledalei</name>
    <dbReference type="NCBI Taxonomy" id="544730"/>
    <lineage>
        <taxon>Eukaryota</taxon>
        <taxon>Viridiplantae</taxon>
        <taxon>Streptophyta</taxon>
        <taxon>Embryophyta</taxon>
        <taxon>Tracheophyta</taxon>
        <taxon>Spermatophyta</taxon>
        <taxon>Magnoliopsida</taxon>
        <taxon>Liliopsida</taxon>
        <taxon>Poales</taxon>
        <taxon>Cyperaceae</taxon>
        <taxon>Cyperoideae</taxon>
        <taxon>Cariceae</taxon>
        <taxon>Carex</taxon>
        <taxon>Carex subgen. Euthyceras</taxon>
    </lineage>
</organism>
<gene>
    <name evidence="5" type="ORF">FCM35_KLT17857</name>
</gene>
<keyword evidence="6" id="KW-1185">Reference proteome</keyword>
<name>A0A833R2G2_9POAL</name>
<dbReference type="SMART" id="SM00285">
    <property type="entry name" value="PBD"/>
    <property type="match status" value="1"/>
</dbReference>
<dbReference type="InterPro" id="IPR008936">
    <property type="entry name" value="Rho_GTPase_activation_prot"/>
</dbReference>
<dbReference type="EMBL" id="SWLB01000006">
    <property type="protein sequence ID" value="KAF3337270.1"/>
    <property type="molecule type" value="Genomic_DNA"/>
</dbReference>
<feature type="region of interest" description="Disordered" evidence="2">
    <location>
        <begin position="247"/>
        <end position="327"/>
    </location>
</feature>
<dbReference type="GO" id="GO:0007165">
    <property type="term" value="P:signal transduction"/>
    <property type="evidence" value="ECO:0007669"/>
    <property type="project" value="InterPro"/>
</dbReference>
<dbReference type="PANTHER" id="PTHR23177">
    <property type="entry name" value="MKIAA1688 PROTEIN"/>
    <property type="match status" value="1"/>
</dbReference>
<dbReference type="InterPro" id="IPR000095">
    <property type="entry name" value="CRIB_dom"/>
</dbReference>
<evidence type="ECO:0000259" key="4">
    <source>
        <dbReference type="PROSITE" id="PS50238"/>
    </source>
</evidence>
<dbReference type="Gene3D" id="1.10.555.10">
    <property type="entry name" value="Rho GTPase activation protein"/>
    <property type="match status" value="1"/>
</dbReference>
<reference evidence="5" key="1">
    <citation type="submission" date="2020-01" db="EMBL/GenBank/DDBJ databases">
        <title>Genome sequence of Kobresia littledalei, the first chromosome-level genome in the family Cyperaceae.</title>
        <authorList>
            <person name="Qu G."/>
        </authorList>
    </citation>
    <scope>NUCLEOTIDE SEQUENCE</scope>
    <source>
        <strain evidence="5">C.B.Clarke</strain>
        <tissue evidence="5">Leaf</tissue>
    </source>
</reference>
<dbReference type="InterPro" id="IPR000198">
    <property type="entry name" value="RhoGAP_dom"/>
</dbReference>
<feature type="compositionally biased region" description="Basic and acidic residues" evidence="2">
    <location>
        <begin position="306"/>
        <end position="327"/>
    </location>
</feature>
<dbReference type="CDD" id="cd00159">
    <property type="entry name" value="RhoGAP"/>
    <property type="match status" value="1"/>
</dbReference>
<feature type="domain" description="CRIB" evidence="3">
    <location>
        <begin position="22"/>
        <end position="35"/>
    </location>
</feature>
<evidence type="ECO:0000259" key="3">
    <source>
        <dbReference type="PROSITE" id="PS50108"/>
    </source>
</evidence>
<dbReference type="CDD" id="cd00132">
    <property type="entry name" value="CRIB"/>
    <property type="match status" value="1"/>
</dbReference>
<comment type="caution">
    <text evidence="5">The sequence shown here is derived from an EMBL/GenBank/DDBJ whole genome shotgun (WGS) entry which is preliminary data.</text>
</comment>
<evidence type="ECO:0000256" key="1">
    <source>
        <dbReference type="ARBA" id="ARBA00022468"/>
    </source>
</evidence>
<feature type="compositionally biased region" description="Polar residues" evidence="2">
    <location>
        <begin position="285"/>
        <end position="301"/>
    </location>
</feature>
<dbReference type="PROSITE" id="PS50238">
    <property type="entry name" value="RHOGAP"/>
    <property type="match status" value="1"/>
</dbReference>